<feature type="transmembrane region" description="Helical" evidence="4">
    <location>
        <begin position="83"/>
        <end position="102"/>
    </location>
</feature>
<feature type="transmembrane region" description="Helical" evidence="4">
    <location>
        <begin position="294"/>
        <end position="314"/>
    </location>
</feature>
<organism evidence="6 7">
    <name type="scientific">Neoroseomonas eburnea</name>
    <dbReference type="NCBI Taxonomy" id="1346889"/>
    <lineage>
        <taxon>Bacteria</taxon>
        <taxon>Pseudomonadati</taxon>
        <taxon>Pseudomonadota</taxon>
        <taxon>Alphaproteobacteria</taxon>
        <taxon>Acetobacterales</taxon>
        <taxon>Acetobacteraceae</taxon>
        <taxon>Neoroseomonas</taxon>
    </lineage>
</organism>
<dbReference type="AlphaFoldDB" id="A0A9X9XH37"/>
<gene>
    <name evidence="6" type="ORF">GXW74_21200</name>
</gene>
<proteinExistence type="predicted"/>
<keyword evidence="7" id="KW-1185">Reference proteome</keyword>
<reference evidence="6" key="2">
    <citation type="journal article" date="2021" name="Syst. Appl. Microbiol.">
        <title>Roseomonas hellenica sp. nov., isolated from roots of wild-growing Alkanna tinctoria.</title>
        <authorList>
            <person name="Rat A."/>
            <person name="Naranjo H.D."/>
            <person name="Lebbe L."/>
            <person name="Cnockaert M."/>
            <person name="Krigas N."/>
            <person name="Grigoriadou K."/>
            <person name="Maloupa E."/>
            <person name="Willems A."/>
        </authorList>
    </citation>
    <scope>NUCLEOTIDE SEQUENCE</scope>
    <source>
        <strain evidence="6">LMG 31228</strain>
    </source>
</reference>
<feature type="transmembrane region" description="Helical" evidence="4">
    <location>
        <begin position="229"/>
        <end position="254"/>
    </location>
</feature>
<dbReference type="Proteomes" id="UP001138709">
    <property type="component" value="Unassembled WGS sequence"/>
</dbReference>
<accession>A0A9X9XH37</accession>
<dbReference type="SUPFAM" id="SSF103473">
    <property type="entry name" value="MFS general substrate transporter"/>
    <property type="match status" value="1"/>
</dbReference>
<dbReference type="RefSeq" id="WP_211848563.1">
    <property type="nucleotide sequence ID" value="NZ_JAAEDL010000026.1"/>
</dbReference>
<keyword evidence="3 4" id="KW-0472">Membrane</keyword>
<feature type="transmembrane region" description="Helical" evidence="4">
    <location>
        <begin position="320"/>
        <end position="342"/>
    </location>
</feature>
<comment type="caution">
    <text evidence="6">The sequence shown here is derived from an EMBL/GenBank/DDBJ whole genome shotgun (WGS) entry which is preliminary data.</text>
</comment>
<feature type="transmembrane region" description="Helical" evidence="4">
    <location>
        <begin position="144"/>
        <end position="163"/>
    </location>
</feature>
<dbReference type="EMBL" id="JAAEDL010000026">
    <property type="protein sequence ID" value="MBR0683023.1"/>
    <property type="molecule type" value="Genomic_DNA"/>
</dbReference>
<dbReference type="PROSITE" id="PS50850">
    <property type="entry name" value="MFS"/>
    <property type="match status" value="1"/>
</dbReference>
<feature type="transmembrane region" description="Helical" evidence="4">
    <location>
        <begin position="175"/>
        <end position="195"/>
    </location>
</feature>
<evidence type="ECO:0000256" key="2">
    <source>
        <dbReference type="ARBA" id="ARBA00022989"/>
    </source>
</evidence>
<dbReference type="InterPro" id="IPR036259">
    <property type="entry name" value="MFS_trans_sf"/>
</dbReference>
<sequence length="412" mass="44565">MTRERPDVQGLDRRARLNLLLLACCQATGQAANTMMFAATALSVVTFYPERELATLPMTMQHLGIMLWVFPASLLMQRVGRQHGFRIGSVFGMAGAGVVGYGLYSADFIMMCLGGVILGYAVASLHMYRFAAIELVPPAYRARAISWVTAGGVVAGVIGPTLVRVTHDQWVPIYLATYAAMAGLHLIVFTIMSFIRFPAVQEAPATAQAAAAPPAPPRPLWRIASQPRFIAAVISGMVAYGTMSFLMTASPLAIVACGLPHAEAHWVIFMHVMGMFVPAFFTGNLITRYGTTPVMFAGIALLTLGVVAGVAGMSDWNFRIALTLNGVGWNLLFVGATTLVTTCYRPNERGKVQALNDFLVFGTTATSSFLAGFLQERMGWVPLNWFAFVLMVAAFAAVVWLRFQRQPLHGSA</sequence>
<evidence type="ECO:0000313" key="7">
    <source>
        <dbReference type="Proteomes" id="UP001138709"/>
    </source>
</evidence>
<feature type="transmembrane region" description="Helical" evidence="4">
    <location>
        <begin position="108"/>
        <end position="132"/>
    </location>
</feature>
<evidence type="ECO:0000256" key="4">
    <source>
        <dbReference type="SAM" id="Phobius"/>
    </source>
</evidence>
<dbReference type="PANTHER" id="PTHR23534">
    <property type="entry name" value="MFS PERMEASE"/>
    <property type="match status" value="1"/>
</dbReference>
<evidence type="ECO:0000259" key="5">
    <source>
        <dbReference type="PROSITE" id="PS50850"/>
    </source>
</evidence>
<protein>
    <submittedName>
        <fullName evidence="6">MFS transporter</fullName>
    </submittedName>
</protein>
<feature type="transmembrane region" description="Helical" evidence="4">
    <location>
        <begin position="266"/>
        <end position="287"/>
    </location>
</feature>
<evidence type="ECO:0000313" key="6">
    <source>
        <dbReference type="EMBL" id="MBR0683023.1"/>
    </source>
</evidence>
<evidence type="ECO:0000256" key="1">
    <source>
        <dbReference type="ARBA" id="ARBA00022692"/>
    </source>
</evidence>
<dbReference type="InterPro" id="IPR020846">
    <property type="entry name" value="MFS_dom"/>
</dbReference>
<dbReference type="Pfam" id="PF07690">
    <property type="entry name" value="MFS_1"/>
    <property type="match status" value="1"/>
</dbReference>
<feature type="transmembrane region" description="Helical" evidence="4">
    <location>
        <begin position="354"/>
        <end position="373"/>
    </location>
</feature>
<dbReference type="Gene3D" id="1.20.1250.20">
    <property type="entry name" value="MFS general substrate transporter like domains"/>
    <property type="match status" value="1"/>
</dbReference>
<feature type="transmembrane region" description="Helical" evidence="4">
    <location>
        <begin position="385"/>
        <end position="403"/>
    </location>
</feature>
<name>A0A9X9XH37_9PROT</name>
<feature type="domain" description="Major facilitator superfamily (MFS) profile" evidence="5">
    <location>
        <begin position="228"/>
        <end position="412"/>
    </location>
</feature>
<reference evidence="6" key="1">
    <citation type="submission" date="2020-01" db="EMBL/GenBank/DDBJ databases">
        <authorList>
            <person name="Rat A."/>
        </authorList>
    </citation>
    <scope>NUCLEOTIDE SEQUENCE</scope>
    <source>
        <strain evidence="6">LMG 31228</strain>
    </source>
</reference>
<keyword evidence="2 4" id="KW-1133">Transmembrane helix</keyword>
<dbReference type="GO" id="GO:0022857">
    <property type="term" value="F:transmembrane transporter activity"/>
    <property type="evidence" value="ECO:0007669"/>
    <property type="project" value="InterPro"/>
</dbReference>
<dbReference type="InterPro" id="IPR011701">
    <property type="entry name" value="MFS"/>
</dbReference>
<dbReference type="PANTHER" id="PTHR23534:SF1">
    <property type="entry name" value="MAJOR FACILITATOR SUPERFAMILY PROTEIN"/>
    <property type="match status" value="1"/>
</dbReference>
<feature type="transmembrane region" description="Helical" evidence="4">
    <location>
        <begin position="59"/>
        <end position="76"/>
    </location>
</feature>
<evidence type="ECO:0000256" key="3">
    <source>
        <dbReference type="ARBA" id="ARBA00023136"/>
    </source>
</evidence>
<keyword evidence="1 4" id="KW-0812">Transmembrane</keyword>